<gene>
    <name evidence="1" type="ORF">NPIL_543041</name>
</gene>
<keyword evidence="2" id="KW-1185">Reference proteome</keyword>
<dbReference type="EMBL" id="BMAW01082943">
    <property type="protein sequence ID" value="GFU31374.1"/>
    <property type="molecule type" value="Genomic_DNA"/>
</dbReference>
<name>A0A8X6QKC3_NEPPI</name>
<dbReference type="AlphaFoldDB" id="A0A8X6QKC3"/>
<accession>A0A8X6QKC3</accession>
<evidence type="ECO:0000313" key="1">
    <source>
        <dbReference type="EMBL" id="GFU31374.1"/>
    </source>
</evidence>
<organism evidence="1 2">
    <name type="scientific">Nephila pilipes</name>
    <name type="common">Giant wood spider</name>
    <name type="synonym">Nephila maculata</name>
    <dbReference type="NCBI Taxonomy" id="299642"/>
    <lineage>
        <taxon>Eukaryota</taxon>
        <taxon>Metazoa</taxon>
        <taxon>Ecdysozoa</taxon>
        <taxon>Arthropoda</taxon>
        <taxon>Chelicerata</taxon>
        <taxon>Arachnida</taxon>
        <taxon>Araneae</taxon>
        <taxon>Araneomorphae</taxon>
        <taxon>Entelegynae</taxon>
        <taxon>Araneoidea</taxon>
        <taxon>Nephilidae</taxon>
        <taxon>Nephila</taxon>
    </lineage>
</organism>
<proteinExistence type="predicted"/>
<evidence type="ECO:0000313" key="2">
    <source>
        <dbReference type="Proteomes" id="UP000887013"/>
    </source>
</evidence>
<protein>
    <submittedName>
        <fullName evidence="1">Uncharacterized protein</fullName>
    </submittedName>
</protein>
<comment type="caution">
    <text evidence="1">The sequence shown here is derived from an EMBL/GenBank/DDBJ whole genome shotgun (WGS) entry which is preliminary data.</text>
</comment>
<reference evidence="1" key="1">
    <citation type="submission" date="2020-08" db="EMBL/GenBank/DDBJ databases">
        <title>Multicomponent nature underlies the extraordinary mechanical properties of spider dragline silk.</title>
        <authorList>
            <person name="Kono N."/>
            <person name="Nakamura H."/>
            <person name="Mori M."/>
            <person name="Yoshida Y."/>
            <person name="Ohtoshi R."/>
            <person name="Malay A.D."/>
            <person name="Moran D.A.P."/>
            <person name="Tomita M."/>
            <person name="Numata K."/>
            <person name="Arakawa K."/>
        </authorList>
    </citation>
    <scope>NUCLEOTIDE SEQUENCE</scope>
</reference>
<dbReference type="Proteomes" id="UP000887013">
    <property type="component" value="Unassembled WGS sequence"/>
</dbReference>
<sequence length="82" mass="9271">MVLLSTSRHIVENEVSCAVKVAHSAIPFCRLFNLLTSRSCVSPSSNIHVIIIDDFSPLLLSWTIRCDHLTSFKTNNEFMYEA</sequence>